<evidence type="ECO:0000256" key="23">
    <source>
        <dbReference type="PROSITE-ProRule" id="PRU00333"/>
    </source>
</evidence>
<feature type="binding site" evidence="22">
    <location>
        <position position="777"/>
    </location>
    <ligand>
        <name>methylcob(III)alamin</name>
        <dbReference type="ChEBI" id="CHEBI:28115"/>
    </ligand>
</feature>
<dbReference type="Gene3D" id="1.10.1240.10">
    <property type="entry name" value="Methionine synthase domain"/>
    <property type="match status" value="1"/>
</dbReference>
<keyword evidence="16 20" id="KW-0486">Methionine biosynthesis</keyword>
<feature type="binding site" evidence="22">
    <location>
        <begin position="729"/>
        <end position="733"/>
    </location>
    <ligand>
        <name>methylcob(III)alamin</name>
        <dbReference type="ChEBI" id="CHEBI:28115"/>
    </ligand>
</feature>
<dbReference type="Pfam" id="PF02965">
    <property type="entry name" value="Met_synt_B12"/>
    <property type="match status" value="1"/>
</dbReference>
<keyword evidence="14" id="KW-0677">Repeat</keyword>
<dbReference type="FunFam" id="3.20.20.330:FF:000001">
    <property type="entry name" value="Methionine synthase"/>
    <property type="match status" value="1"/>
</dbReference>
<evidence type="ECO:0000259" key="24">
    <source>
        <dbReference type="PROSITE" id="PS50970"/>
    </source>
</evidence>
<evidence type="ECO:0000259" key="26">
    <source>
        <dbReference type="PROSITE" id="PS50974"/>
    </source>
</evidence>
<evidence type="ECO:0000256" key="6">
    <source>
        <dbReference type="ARBA" id="ARBA00012032"/>
    </source>
</evidence>
<comment type="catalytic activity">
    <reaction evidence="1 20">
        <text>(6S)-5-methyl-5,6,7,8-tetrahydrofolate + L-homocysteine = (6S)-5,6,7,8-tetrahydrofolate + L-methionine</text>
        <dbReference type="Rhea" id="RHEA:11172"/>
        <dbReference type="ChEBI" id="CHEBI:18608"/>
        <dbReference type="ChEBI" id="CHEBI:57453"/>
        <dbReference type="ChEBI" id="CHEBI:57844"/>
        <dbReference type="ChEBI" id="CHEBI:58199"/>
        <dbReference type="EC" id="2.1.1.13"/>
    </reaction>
</comment>
<feature type="binding site" evidence="21 23">
    <location>
        <position position="293"/>
    </location>
    <ligand>
        <name>Zn(2+)</name>
        <dbReference type="ChEBI" id="CHEBI:29105"/>
    </ligand>
</feature>
<feature type="binding site" evidence="21 23">
    <location>
        <position position="227"/>
    </location>
    <ligand>
        <name>Zn(2+)</name>
        <dbReference type="ChEBI" id="CHEBI:29105"/>
    </ligand>
</feature>
<dbReference type="Gene3D" id="3.10.196.10">
    <property type="entry name" value="Vitamin B12-dependent methionine synthase, activation domain"/>
    <property type="match status" value="1"/>
</dbReference>
<dbReference type="GO" id="GO:0008705">
    <property type="term" value="F:methionine synthase activity"/>
    <property type="evidence" value="ECO:0007669"/>
    <property type="project" value="UniProtKB-UniRule"/>
</dbReference>
<dbReference type="FunFam" id="1.10.1240.10:FF:000001">
    <property type="entry name" value="Methionine synthase"/>
    <property type="match status" value="1"/>
</dbReference>
<dbReference type="InterPro" id="IPR036589">
    <property type="entry name" value="HCY_dom_sf"/>
</dbReference>
<dbReference type="UniPathway" id="UPA00051">
    <property type="reaction ID" value="UER00081"/>
</dbReference>
<feature type="domain" description="Hcy-binding" evidence="24">
    <location>
        <begin position="6"/>
        <end position="308"/>
    </location>
</feature>
<dbReference type="PROSITE" id="PS50970">
    <property type="entry name" value="HCY"/>
    <property type="match status" value="1"/>
</dbReference>
<comment type="function">
    <text evidence="18 20">Catalyzes the transfer of a methyl group from methyl-cobalamin to homocysteine, yielding enzyme-bound cob(I)alamin and methionine. Subsequently, remethylates the cofactor using methyltetrahydrofolate.</text>
</comment>
<dbReference type="InterPro" id="IPR004223">
    <property type="entry name" value="VitB12-dep_Met_synth_activ_dom"/>
</dbReference>
<dbReference type="Pfam" id="PF02574">
    <property type="entry name" value="S-methyl_trans"/>
    <property type="match status" value="1"/>
</dbReference>
<evidence type="ECO:0000256" key="17">
    <source>
        <dbReference type="ARBA" id="ARBA00023285"/>
    </source>
</evidence>
<comment type="similarity">
    <text evidence="5">Belongs to the vitamin-B12 dependent methionine synthase family.</text>
</comment>
<feature type="domain" description="B12-binding" evidence="27">
    <location>
        <begin position="719"/>
        <end position="854"/>
    </location>
</feature>
<dbReference type="GO" id="GO:0050667">
    <property type="term" value="P:homocysteine metabolic process"/>
    <property type="evidence" value="ECO:0007669"/>
    <property type="project" value="TreeGrafter"/>
</dbReference>
<evidence type="ECO:0000256" key="8">
    <source>
        <dbReference type="ARBA" id="ARBA00022603"/>
    </source>
</evidence>
<comment type="pathway">
    <text evidence="4 20">Amino-acid biosynthesis; L-methionine biosynthesis via de novo pathway; L-methionine from L-homocysteine (MetH route): step 1/1.</text>
</comment>
<evidence type="ECO:0000256" key="15">
    <source>
        <dbReference type="ARBA" id="ARBA00022833"/>
    </source>
</evidence>
<evidence type="ECO:0000256" key="10">
    <source>
        <dbReference type="ARBA" id="ARBA00022628"/>
    </source>
</evidence>
<evidence type="ECO:0000256" key="4">
    <source>
        <dbReference type="ARBA" id="ARBA00005178"/>
    </source>
</evidence>
<evidence type="ECO:0000256" key="3">
    <source>
        <dbReference type="ARBA" id="ARBA00001956"/>
    </source>
</evidence>
<dbReference type="Gene3D" id="3.20.20.330">
    <property type="entry name" value="Homocysteine-binding-like domain"/>
    <property type="match status" value="1"/>
</dbReference>
<keyword evidence="13 20" id="KW-0479">Metal-binding</keyword>
<organism evidence="29 30">
    <name type="scientific">Candidatus Danuiimicrobium aquiferis</name>
    <dbReference type="NCBI Taxonomy" id="1801832"/>
    <lineage>
        <taxon>Bacteria</taxon>
        <taxon>Pseudomonadati</taxon>
        <taxon>Candidatus Omnitrophota</taxon>
        <taxon>Candidatus Danuiimicrobium</taxon>
    </lineage>
</organism>
<dbReference type="SUPFAM" id="SSF82282">
    <property type="entry name" value="Homocysteine S-methyltransferase"/>
    <property type="match status" value="1"/>
</dbReference>
<dbReference type="NCBIfam" id="TIGR02082">
    <property type="entry name" value="metH"/>
    <property type="match status" value="1"/>
</dbReference>
<keyword evidence="8 20" id="KW-0489">Methyltransferase</keyword>
<dbReference type="SMART" id="SM01018">
    <property type="entry name" value="B12-binding_2"/>
    <property type="match status" value="1"/>
</dbReference>
<protein>
    <recommendedName>
        <fullName evidence="7 19">Methionine synthase</fullName>
        <ecNumber evidence="6 19">2.1.1.13</ecNumber>
    </recommendedName>
    <alternativeName>
        <fullName evidence="20">5-methyltetrahydrofolate--homocysteine methyltransferase</fullName>
    </alternativeName>
</protein>
<dbReference type="SUPFAM" id="SSF47644">
    <property type="entry name" value="Methionine synthase domain"/>
    <property type="match status" value="1"/>
</dbReference>
<dbReference type="GO" id="GO:0008270">
    <property type="term" value="F:zinc ion binding"/>
    <property type="evidence" value="ECO:0007669"/>
    <property type="project" value="UniProtKB-UniRule"/>
</dbReference>
<evidence type="ECO:0000259" key="25">
    <source>
        <dbReference type="PROSITE" id="PS50972"/>
    </source>
</evidence>
<feature type="domain" description="AdoMet activation" evidence="26">
    <location>
        <begin position="864"/>
        <end position="1149"/>
    </location>
</feature>
<feature type="binding site" description="axial binding residue" evidence="21">
    <location>
        <position position="732"/>
    </location>
    <ligand>
        <name>methylcob(III)alamin</name>
        <dbReference type="ChEBI" id="CHEBI:28115"/>
    </ligand>
    <ligandPart>
        <name>Co</name>
        <dbReference type="ChEBI" id="CHEBI:27638"/>
    </ligandPart>
</feature>
<feature type="binding site" evidence="22">
    <location>
        <begin position="1146"/>
        <end position="1147"/>
    </location>
    <ligand>
        <name>S-adenosyl-L-methionine</name>
        <dbReference type="ChEBI" id="CHEBI:59789"/>
    </ligand>
</feature>
<evidence type="ECO:0000256" key="12">
    <source>
        <dbReference type="ARBA" id="ARBA00022691"/>
    </source>
</evidence>
<dbReference type="InterPro" id="IPR050554">
    <property type="entry name" value="Met_Synthase/Corrinoid"/>
</dbReference>
<dbReference type="PROSITE" id="PS50972">
    <property type="entry name" value="PTERIN_BINDING"/>
    <property type="match status" value="1"/>
</dbReference>
<comment type="caution">
    <text evidence="29">The sequence shown here is derived from an EMBL/GenBank/DDBJ whole genome shotgun (WGS) entry which is preliminary data.</text>
</comment>
<sequence length="1149" mass="128384">MPKQIQHPFLECLKNKVIVFDGAMGTNLQYLNLTSKDFGDKDGCNEYLMITRPDAVRSVHESFLKVGCDVIETNTFGATRLVLEEYGLADRVVEINEKAARLAKELANQYSTPDQPRFVAGSIGPGSKLPSLGHIGFDEMKADYREQICALLAGGVDLILIETCQDLLQTKIAMVAVEECFEESGKRLPLVAQVTFEVSGKMLLGTEIGAVISVLEMFPVDVIGINCATGPREMTDHIRYLCEHSVKYISVLPNAGLPENIGGRAYYHLTPEEFAGYQERFVKNFGVSIVGGCCGTTPDHLKAVVERVRGLSPAKKQIKHIPSCASLYHAVSYGQEPKPLLIGEQTNASGSRKFKQQLSSNEYESLVSVARNAVKEGAHLLDVNLACVGRSEVDDIKNVIARFNQHVTAPLMIDSLDPVAVEEALKRVAGKAIINSINLENGEERMGKICLLAKKYGASLVALAIDEKGMAKTVERKIEIAGRIHHLVTQKYGLKDEDLFFDMLTFTLGSGDEEYRNAALETLEAIRQIKQKFPAANTILGVSNISYGLEPLTRKIVNSVFLYEAVKAGLDAAIVHVEKILPVFKILPEDLKVALDLIYNRADGGKNPLHVIISHFKNHQASAGDDHAKRSPQSIEENLKQRILDGNSEALEGDLAEAMKTYKPLEIINRFLMEGMKVVGDLFGAGKMQLPFVLQSAEVMKRAVQYLQKFMDKKEGQAKGQIVLATVRGDVHDIGKNLVDIILTNNGYQVVNLGIKQPIDVILKAALEHEADAIGLSGLLVKSTLIMKEDLEELNRRGIKLPVICGGAALTRNFVEKDLRETYQGEVYYGQDAFSGLRIMEEISKSGTDHLKIIPAEKSESVSSSYGKVENKISPEKRAQILFREPVPKTPFLGYRLWQEIQFEEVIPWINKTALFRGQWQFQQGNMSDGEYLELLKGRVEPLFEQLTQKCIREKIFEPRAIYGFYPCYSKENNVIILDESVRCEKTRFHFPRQGHEPYLCIADYFRPKEKGEIDVIGFQVVTIGLSASEKTKWLFEHDQYTEYFYLHGLSVQATEALAEYVHARIRREMGIGDFDGKSIEEICHHRYQGCRYSFGYAVCPNIEDQKKLFDLIPAGIIGVELNEQFQLVPEQSTSAMIVHHPDAKYFSI</sequence>
<keyword evidence="12 20" id="KW-0949">S-adenosyl-L-methionine</keyword>
<evidence type="ECO:0000256" key="2">
    <source>
        <dbReference type="ARBA" id="ARBA00001947"/>
    </source>
</evidence>
<dbReference type="Pfam" id="PF00809">
    <property type="entry name" value="Pterin_bind"/>
    <property type="match status" value="1"/>
</dbReference>
<keyword evidence="9 20" id="KW-0028">Amino-acid biosynthesis</keyword>
<evidence type="ECO:0000313" key="30">
    <source>
        <dbReference type="Proteomes" id="UP000178187"/>
    </source>
</evidence>
<dbReference type="GO" id="GO:0032259">
    <property type="term" value="P:methylation"/>
    <property type="evidence" value="ECO:0007669"/>
    <property type="project" value="UniProtKB-KW"/>
</dbReference>
<evidence type="ECO:0000313" key="29">
    <source>
        <dbReference type="EMBL" id="OGW98339.1"/>
    </source>
</evidence>
<evidence type="ECO:0000256" key="13">
    <source>
        <dbReference type="ARBA" id="ARBA00022723"/>
    </source>
</evidence>
<keyword evidence="11 20" id="KW-0808">Transferase</keyword>
<feature type="binding site" evidence="22">
    <location>
        <position position="1092"/>
    </location>
    <ligand>
        <name>S-adenosyl-L-methionine</name>
        <dbReference type="ChEBI" id="CHEBI:59789"/>
    </ligand>
</feature>
<proteinExistence type="inferred from homology"/>
<dbReference type="SUPFAM" id="SSF52242">
    <property type="entry name" value="Cobalamin (vitamin B12)-binding domain"/>
    <property type="match status" value="1"/>
</dbReference>
<dbReference type="FunFam" id="3.20.20.20:FF:000007">
    <property type="entry name" value="Methionine synthase"/>
    <property type="match status" value="1"/>
</dbReference>
<evidence type="ECO:0000259" key="27">
    <source>
        <dbReference type="PROSITE" id="PS51332"/>
    </source>
</evidence>
<dbReference type="AlphaFoldDB" id="A0A1G1L0D7"/>
<feature type="binding site" evidence="21 23">
    <location>
        <position position="294"/>
    </location>
    <ligand>
        <name>Zn(2+)</name>
        <dbReference type="ChEBI" id="CHEBI:29105"/>
    </ligand>
</feature>
<dbReference type="EC" id="2.1.1.13" evidence="6 19"/>
<evidence type="ECO:0000259" key="28">
    <source>
        <dbReference type="PROSITE" id="PS51337"/>
    </source>
</evidence>
<dbReference type="PROSITE" id="PS51337">
    <property type="entry name" value="B12_BINDING_NTER"/>
    <property type="match status" value="1"/>
</dbReference>
<evidence type="ECO:0000256" key="11">
    <source>
        <dbReference type="ARBA" id="ARBA00022679"/>
    </source>
</evidence>
<dbReference type="PIRSF" id="PIRSF000381">
    <property type="entry name" value="MetH"/>
    <property type="match status" value="1"/>
</dbReference>
<feature type="domain" description="Pterin-binding" evidence="25">
    <location>
        <begin position="339"/>
        <end position="599"/>
    </location>
</feature>
<keyword evidence="15 20" id="KW-0862">Zinc</keyword>
<dbReference type="InterPro" id="IPR036594">
    <property type="entry name" value="Meth_synthase_dom"/>
</dbReference>
<dbReference type="InterPro" id="IPR037010">
    <property type="entry name" value="VitB12-dep_Met_synth_activ_sf"/>
</dbReference>
<dbReference type="InterPro" id="IPR011822">
    <property type="entry name" value="MetH"/>
</dbReference>
<dbReference type="InterPro" id="IPR036724">
    <property type="entry name" value="Cobalamin-bd_sf"/>
</dbReference>
<evidence type="ECO:0000256" key="16">
    <source>
        <dbReference type="ARBA" id="ARBA00023167"/>
    </source>
</evidence>
<evidence type="ECO:0000256" key="21">
    <source>
        <dbReference type="PIRSR" id="PIRSR000381-1"/>
    </source>
</evidence>
<dbReference type="InterPro" id="IPR033706">
    <property type="entry name" value="Met_synthase_B12-bd"/>
</dbReference>
<evidence type="ECO:0000256" key="5">
    <source>
        <dbReference type="ARBA" id="ARBA00010398"/>
    </source>
</evidence>
<dbReference type="PANTHER" id="PTHR45833:SF1">
    <property type="entry name" value="METHIONINE SYNTHASE"/>
    <property type="match status" value="1"/>
</dbReference>
<evidence type="ECO:0000256" key="18">
    <source>
        <dbReference type="ARBA" id="ARBA00025552"/>
    </source>
</evidence>
<evidence type="ECO:0000256" key="19">
    <source>
        <dbReference type="NCBIfam" id="TIGR02082"/>
    </source>
</evidence>
<dbReference type="Proteomes" id="UP000178187">
    <property type="component" value="Unassembled WGS sequence"/>
</dbReference>
<evidence type="ECO:0000256" key="9">
    <source>
        <dbReference type="ARBA" id="ARBA00022605"/>
    </source>
</evidence>
<comment type="domain">
    <text evidence="20">Modular enzyme with four functionally distinct domains. The isolated Hcy-binding domain catalyzes methyl transfer from free methylcobalamin to homocysteine. The Hcy-binding domain in association with the pterin-binding domain catalyzes the methylation of cob(I)alamin by methyltetrahydrofolate and the methylation of homocysteine. The B12-binding domain binds the cofactor. The AdoMet activation domain binds S-adenosyl-L-methionine. Under aerobic conditions cob(I)alamin can be converted to inactive cob(II)alamin. Reductive methylation by S-adenosyl-L-methionine and flavodoxin regenerates methylcobalamin.</text>
</comment>
<dbReference type="CDD" id="cd02069">
    <property type="entry name" value="methionine_synthase_B12_BD"/>
    <property type="match status" value="1"/>
</dbReference>
<comment type="cofactor">
    <cofactor evidence="3 20 21">
        <name>methylcob(III)alamin</name>
        <dbReference type="ChEBI" id="CHEBI:28115"/>
    </cofactor>
</comment>
<name>A0A1G1L0D7_9BACT</name>
<dbReference type="Gene3D" id="3.40.50.280">
    <property type="entry name" value="Cobalamin-binding domain"/>
    <property type="match status" value="1"/>
</dbReference>
<evidence type="ECO:0000256" key="14">
    <source>
        <dbReference type="ARBA" id="ARBA00022737"/>
    </source>
</evidence>
<dbReference type="SUPFAM" id="SSF56507">
    <property type="entry name" value="Methionine synthase activation domain-like"/>
    <property type="match status" value="1"/>
</dbReference>
<dbReference type="Pfam" id="PF02607">
    <property type="entry name" value="B12-binding_2"/>
    <property type="match status" value="1"/>
</dbReference>
<dbReference type="PROSITE" id="PS51332">
    <property type="entry name" value="B12_BINDING"/>
    <property type="match status" value="1"/>
</dbReference>
<dbReference type="GO" id="GO:0031419">
    <property type="term" value="F:cobalamin binding"/>
    <property type="evidence" value="ECO:0007669"/>
    <property type="project" value="UniProtKB-UniRule"/>
</dbReference>
<dbReference type="InterPro" id="IPR003726">
    <property type="entry name" value="HCY_dom"/>
</dbReference>
<dbReference type="Gene3D" id="3.20.20.20">
    <property type="entry name" value="Dihydropteroate synthase-like"/>
    <property type="match status" value="1"/>
</dbReference>
<feature type="domain" description="B12-binding N-terminal" evidence="28">
    <location>
        <begin position="626"/>
        <end position="719"/>
    </location>
</feature>
<comment type="cofactor">
    <cofactor evidence="2 20 23">
        <name>Zn(2+)</name>
        <dbReference type="ChEBI" id="CHEBI:29105"/>
    </cofactor>
</comment>
<evidence type="ECO:0000256" key="20">
    <source>
        <dbReference type="PIRNR" id="PIRNR000381"/>
    </source>
</evidence>
<dbReference type="GO" id="GO:0005829">
    <property type="term" value="C:cytosol"/>
    <property type="evidence" value="ECO:0007669"/>
    <property type="project" value="TreeGrafter"/>
</dbReference>
<dbReference type="InterPro" id="IPR006158">
    <property type="entry name" value="Cobalamin-bd"/>
</dbReference>
<dbReference type="Pfam" id="PF02310">
    <property type="entry name" value="B12-binding"/>
    <property type="match status" value="1"/>
</dbReference>
<dbReference type="PROSITE" id="PS50974">
    <property type="entry name" value="ADOMET_ACTIVATION"/>
    <property type="match status" value="1"/>
</dbReference>
<evidence type="ECO:0000256" key="1">
    <source>
        <dbReference type="ARBA" id="ARBA00001700"/>
    </source>
</evidence>
<dbReference type="InterPro" id="IPR011005">
    <property type="entry name" value="Dihydropteroate_synth-like_sf"/>
</dbReference>
<evidence type="ECO:0000256" key="7">
    <source>
        <dbReference type="ARBA" id="ARBA00013998"/>
    </source>
</evidence>
<gene>
    <name evidence="29" type="ORF">A3G33_02570</name>
</gene>
<keyword evidence="10 20" id="KW-0846">Cobalamin</keyword>
<dbReference type="GO" id="GO:0046653">
    <property type="term" value="P:tetrahydrofolate metabolic process"/>
    <property type="evidence" value="ECO:0007669"/>
    <property type="project" value="TreeGrafter"/>
</dbReference>
<dbReference type="PANTHER" id="PTHR45833">
    <property type="entry name" value="METHIONINE SYNTHASE"/>
    <property type="match status" value="1"/>
</dbReference>
<dbReference type="InterPro" id="IPR000489">
    <property type="entry name" value="Pterin-binding_dom"/>
</dbReference>
<accession>A0A1G1L0D7</accession>
<dbReference type="EMBL" id="MHFR01000034">
    <property type="protein sequence ID" value="OGW98339.1"/>
    <property type="molecule type" value="Genomic_DNA"/>
</dbReference>
<dbReference type="FunFam" id="3.40.50.280:FF:000004">
    <property type="entry name" value="Methionine synthase"/>
    <property type="match status" value="1"/>
</dbReference>
<dbReference type="SUPFAM" id="SSF51717">
    <property type="entry name" value="Dihydropteroate synthetase-like"/>
    <property type="match status" value="1"/>
</dbReference>
<evidence type="ECO:0000256" key="22">
    <source>
        <dbReference type="PIRSR" id="PIRSR000381-2"/>
    </source>
</evidence>
<reference evidence="29 30" key="1">
    <citation type="journal article" date="2016" name="Nat. Commun.">
        <title>Thousands of microbial genomes shed light on interconnected biogeochemical processes in an aquifer system.</title>
        <authorList>
            <person name="Anantharaman K."/>
            <person name="Brown C.T."/>
            <person name="Hug L.A."/>
            <person name="Sharon I."/>
            <person name="Castelle C.J."/>
            <person name="Probst A.J."/>
            <person name="Thomas B.C."/>
            <person name="Singh A."/>
            <person name="Wilkins M.J."/>
            <person name="Karaoz U."/>
            <person name="Brodie E.L."/>
            <person name="Williams K.H."/>
            <person name="Hubbard S.S."/>
            <person name="Banfield J.F."/>
        </authorList>
    </citation>
    <scope>NUCLEOTIDE SEQUENCE [LARGE SCALE GENOMIC DNA]</scope>
</reference>
<feature type="binding site" evidence="22">
    <location>
        <position position="833"/>
    </location>
    <ligand>
        <name>methylcob(III)alamin</name>
        <dbReference type="ChEBI" id="CHEBI:28115"/>
    </ligand>
</feature>
<keyword evidence="17 20" id="KW-0170">Cobalt</keyword>
<dbReference type="InterPro" id="IPR003759">
    <property type="entry name" value="Cbl-bd_cap"/>
</dbReference>